<dbReference type="AlphaFoldDB" id="A0A813HE29"/>
<feature type="chain" id="PRO_5036222045" evidence="1">
    <location>
        <begin position="22"/>
        <end position="183"/>
    </location>
</feature>
<accession>A0A813HE29</accession>
<protein>
    <submittedName>
        <fullName evidence="2">Uncharacterized protein</fullName>
    </submittedName>
</protein>
<evidence type="ECO:0000313" key="3">
    <source>
        <dbReference type="EMBL" id="CAE8657921.1"/>
    </source>
</evidence>
<reference evidence="2" key="1">
    <citation type="submission" date="2021-02" db="EMBL/GenBank/DDBJ databases">
        <authorList>
            <person name="Dougan E. K."/>
            <person name="Rhodes N."/>
            <person name="Thang M."/>
            <person name="Chan C."/>
        </authorList>
    </citation>
    <scope>NUCLEOTIDE SEQUENCE</scope>
</reference>
<dbReference type="Proteomes" id="UP000626109">
    <property type="component" value="Unassembled WGS sequence"/>
</dbReference>
<dbReference type="EMBL" id="CAJNNW010036715">
    <property type="protein sequence ID" value="CAE8736992.1"/>
    <property type="molecule type" value="Genomic_DNA"/>
</dbReference>
<comment type="caution">
    <text evidence="2">The sequence shown here is derived from an EMBL/GenBank/DDBJ whole genome shotgun (WGS) entry which is preliminary data.</text>
</comment>
<keyword evidence="1" id="KW-0732">Signal</keyword>
<dbReference type="EMBL" id="CAJNNW010024851">
    <property type="protein sequence ID" value="CAE8674587.1"/>
    <property type="molecule type" value="Genomic_DNA"/>
</dbReference>
<evidence type="ECO:0000313" key="2">
    <source>
        <dbReference type="EMBL" id="CAE8635919.1"/>
    </source>
</evidence>
<evidence type="ECO:0000313" key="6">
    <source>
        <dbReference type="Proteomes" id="UP000626109"/>
    </source>
</evidence>
<name>A0A813HE29_POLGL</name>
<sequence>MSSHTRFLSLALVLLLPLAKADCSSDVAAFSENNCESPGVDSCSSSCKALVNAMSSSCTSEVQKTTVAPFTSVCTECGLAYRKVMACVAIQLNASRPLPLCNATCQPLACSVFTSCTGAGSSVAFLGMDGPGLANMWKNLSSQMSTCPCSTGDAIGSGAMGSQTGCLASALLALLSLLSLLSL</sequence>
<feature type="signal peptide" evidence="1">
    <location>
        <begin position="1"/>
        <end position="21"/>
    </location>
</feature>
<gene>
    <name evidence="3" type="ORF">PGLA2088_LOCUS13130</name>
    <name evidence="2" type="ORF">PGLA2088_LOCUS1522</name>
    <name evidence="4" type="ORF">PGLA2088_LOCUS19002</name>
    <name evidence="5" type="ORF">PGLA2088_LOCUS48566</name>
</gene>
<proteinExistence type="predicted"/>
<dbReference type="EMBL" id="CAJNNW010001193">
    <property type="protein sequence ID" value="CAE8635919.1"/>
    <property type="molecule type" value="Genomic_DNA"/>
</dbReference>
<dbReference type="EMBL" id="CAJNNW010015616">
    <property type="protein sequence ID" value="CAE8657921.1"/>
    <property type="molecule type" value="Genomic_DNA"/>
</dbReference>
<organism evidence="2 6">
    <name type="scientific">Polarella glacialis</name>
    <name type="common">Dinoflagellate</name>
    <dbReference type="NCBI Taxonomy" id="89957"/>
    <lineage>
        <taxon>Eukaryota</taxon>
        <taxon>Sar</taxon>
        <taxon>Alveolata</taxon>
        <taxon>Dinophyceae</taxon>
        <taxon>Suessiales</taxon>
        <taxon>Suessiaceae</taxon>
        <taxon>Polarella</taxon>
    </lineage>
</organism>
<evidence type="ECO:0000313" key="5">
    <source>
        <dbReference type="EMBL" id="CAE8736992.1"/>
    </source>
</evidence>
<evidence type="ECO:0000256" key="1">
    <source>
        <dbReference type="SAM" id="SignalP"/>
    </source>
</evidence>
<evidence type="ECO:0000313" key="4">
    <source>
        <dbReference type="EMBL" id="CAE8674587.1"/>
    </source>
</evidence>